<evidence type="ECO:0000256" key="1">
    <source>
        <dbReference type="SAM" id="Coils"/>
    </source>
</evidence>
<organism evidence="3 4">
    <name type="scientific">Reticulomyxa filosa</name>
    <dbReference type="NCBI Taxonomy" id="46433"/>
    <lineage>
        <taxon>Eukaryota</taxon>
        <taxon>Sar</taxon>
        <taxon>Rhizaria</taxon>
        <taxon>Retaria</taxon>
        <taxon>Foraminifera</taxon>
        <taxon>Monothalamids</taxon>
        <taxon>Reticulomyxidae</taxon>
        <taxon>Reticulomyxa</taxon>
    </lineage>
</organism>
<name>X6LUZ0_RETFI</name>
<evidence type="ECO:0000313" key="3">
    <source>
        <dbReference type="EMBL" id="ETO04947.1"/>
    </source>
</evidence>
<feature type="coiled-coil region" evidence="1">
    <location>
        <begin position="71"/>
        <end position="105"/>
    </location>
</feature>
<sequence>MQSWKWRIMAMEQTQKEKCSINGCFKISTNSKSSMSGRNIETDVGIGITATPNKEKKKSCKDWEKDVEWKRQRWYEDLLTVQSKIEKLKNERNGLEGQLQAELENAKLVSGGKKGAIEQLRVKNESFYVELNQQFTNELKSPNELYKSQSQQPPVDNAVNDSNRLSKKSKKEEIEQKDEKEERTQSDKDKVFGRAKKQGASSGKIKRSDSGREKGGSNAYFIAIPKKIKEEMEKQKAKQSPRKRLKAEEKYASRAPPFDQEKQKESTEKVVPIQRPRPLLSEKVTVGAKNMVRLVKDRMDISKTERRWNLECVSGFATAVCNYGVCGGRWYKQRKNMFGCLVMPIVQLKTNQLCQFLKMFQENVIQ</sequence>
<dbReference type="AlphaFoldDB" id="X6LUZ0"/>
<protein>
    <submittedName>
        <fullName evidence="3">Uncharacterized protein</fullName>
    </submittedName>
</protein>
<accession>X6LUZ0</accession>
<feature type="compositionally biased region" description="Basic and acidic residues" evidence="2">
    <location>
        <begin position="206"/>
        <end position="215"/>
    </location>
</feature>
<evidence type="ECO:0000256" key="2">
    <source>
        <dbReference type="SAM" id="MobiDB-lite"/>
    </source>
</evidence>
<evidence type="ECO:0000313" key="4">
    <source>
        <dbReference type="Proteomes" id="UP000023152"/>
    </source>
</evidence>
<dbReference type="EMBL" id="ASPP01028721">
    <property type="protein sequence ID" value="ETO04947.1"/>
    <property type="molecule type" value="Genomic_DNA"/>
</dbReference>
<proteinExistence type="predicted"/>
<dbReference type="Proteomes" id="UP000023152">
    <property type="component" value="Unassembled WGS sequence"/>
</dbReference>
<feature type="compositionally biased region" description="Basic and acidic residues" evidence="2">
    <location>
        <begin position="170"/>
        <end position="192"/>
    </location>
</feature>
<reference evidence="3 4" key="1">
    <citation type="journal article" date="2013" name="Curr. Biol.">
        <title>The Genome of the Foraminiferan Reticulomyxa filosa.</title>
        <authorList>
            <person name="Glockner G."/>
            <person name="Hulsmann N."/>
            <person name="Schleicher M."/>
            <person name="Noegel A.A."/>
            <person name="Eichinger L."/>
            <person name="Gallinger C."/>
            <person name="Pawlowski J."/>
            <person name="Sierra R."/>
            <person name="Euteneuer U."/>
            <person name="Pillet L."/>
            <person name="Moustafa A."/>
            <person name="Platzer M."/>
            <person name="Groth M."/>
            <person name="Szafranski K."/>
            <person name="Schliwa M."/>
        </authorList>
    </citation>
    <scope>NUCLEOTIDE SEQUENCE [LARGE SCALE GENOMIC DNA]</scope>
</reference>
<feature type="region of interest" description="Disordered" evidence="2">
    <location>
        <begin position="146"/>
        <end position="219"/>
    </location>
</feature>
<gene>
    <name evidence="3" type="ORF">RFI_32449</name>
</gene>
<feature type="region of interest" description="Disordered" evidence="2">
    <location>
        <begin position="231"/>
        <end position="270"/>
    </location>
</feature>
<comment type="caution">
    <text evidence="3">The sequence shown here is derived from an EMBL/GenBank/DDBJ whole genome shotgun (WGS) entry which is preliminary data.</text>
</comment>
<feature type="compositionally biased region" description="Polar residues" evidence="2">
    <location>
        <begin position="146"/>
        <end position="163"/>
    </location>
</feature>
<keyword evidence="1" id="KW-0175">Coiled coil</keyword>
<keyword evidence="4" id="KW-1185">Reference proteome</keyword>
<feature type="compositionally biased region" description="Basic and acidic residues" evidence="2">
    <location>
        <begin position="259"/>
        <end position="268"/>
    </location>
</feature>